<feature type="transmembrane region" description="Helical" evidence="1">
    <location>
        <begin position="84"/>
        <end position="101"/>
    </location>
</feature>
<keyword evidence="1" id="KW-0812">Transmembrane</keyword>
<feature type="transmembrane region" description="Helical" evidence="1">
    <location>
        <begin position="50"/>
        <end position="72"/>
    </location>
</feature>
<evidence type="ECO:0000313" key="4">
    <source>
        <dbReference type="Proteomes" id="UP000608420"/>
    </source>
</evidence>
<dbReference type="Pfam" id="PF02517">
    <property type="entry name" value="Rce1-like"/>
    <property type="match status" value="1"/>
</dbReference>
<evidence type="ECO:0000259" key="2">
    <source>
        <dbReference type="Pfam" id="PF02517"/>
    </source>
</evidence>
<keyword evidence="3" id="KW-0645">Protease</keyword>
<evidence type="ECO:0000313" key="3">
    <source>
        <dbReference type="EMBL" id="GGG09482.1"/>
    </source>
</evidence>
<accession>A0ABQ1W1M7</accession>
<comment type="caution">
    <text evidence="3">The sequence shown here is derived from an EMBL/GenBank/DDBJ whole genome shotgun (WGS) entry which is preliminary data.</text>
</comment>
<sequence length="202" mass="22081">MTINLLVSSLLQLVLVIAVAFVCWLIFARKRQPFLSWVGFIKPAIRKRKLFSGLFIAGFILFSVVGWLVFVYFTDPSEVATSQFYGVGVSGIGGALLYSFVQTSCSEEILFRGLIGKRCISAFGFAIGNSIQSILFGGLHGVMFLASTGVVNALIITVFTALIGWGMGYMNEKLSGGSILPSWMLHGLANLFSTMIMMFKLF</sequence>
<keyword evidence="4" id="KW-1185">Reference proteome</keyword>
<dbReference type="Proteomes" id="UP000608420">
    <property type="component" value="Unassembled WGS sequence"/>
</dbReference>
<dbReference type="GO" id="GO:0008233">
    <property type="term" value="F:peptidase activity"/>
    <property type="evidence" value="ECO:0007669"/>
    <property type="project" value="UniProtKB-KW"/>
</dbReference>
<feature type="transmembrane region" description="Helical" evidence="1">
    <location>
        <begin position="179"/>
        <end position="199"/>
    </location>
</feature>
<dbReference type="GO" id="GO:0006508">
    <property type="term" value="P:proteolysis"/>
    <property type="evidence" value="ECO:0007669"/>
    <property type="project" value="UniProtKB-KW"/>
</dbReference>
<reference evidence="4" key="1">
    <citation type="journal article" date="2019" name="Int. J. Syst. Evol. Microbiol.">
        <title>The Global Catalogue of Microorganisms (GCM) 10K type strain sequencing project: providing services to taxonomists for standard genome sequencing and annotation.</title>
        <authorList>
            <consortium name="The Broad Institute Genomics Platform"/>
            <consortium name="The Broad Institute Genome Sequencing Center for Infectious Disease"/>
            <person name="Wu L."/>
            <person name="Ma J."/>
        </authorList>
    </citation>
    <scope>NUCLEOTIDE SEQUENCE [LARGE SCALE GENOMIC DNA]</scope>
    <source>
        <strain evidence="4">CGMCC 1.15420</strain>
    </source>
</reference>
<dbReference type="InterPro" id="IPR003675">
    <property type="entry name" value="Rce1/LyrA-like_dom"/>
</dbReference>
<feature type="transmembrane region" description="Helical" evidence="1">
    <location>
        <begin position="149"/>
        <end position="167"/>
    </location>
</feature>
<keyword evidence="1" id="KW-1133">Transmembrane helix</keyword>
<gene>
    <name evidence="3" type="ORF">GCM10010913_34150</name>
</gene>
<keyword evidence="1" id="KW-0472">Membrane</keyword>
<evidence type="ECO:0000256" key="1">
    <source>
        <dbReference type="SAM" id="Phobius"/>
    </source>
</evidence>
<feature type="transmembrane region" description="Helical" evidence="1">
    <location>
        <begin position="122"/>
        <end position="143"/>
    </location>
</feature>
<dbReference type="RefSeq" id="WP_120461653.1">
    <property type="nucleotide sequence ID" value="NZ_BMIW01000027.1"/>
</dbReference>
<keyword evidence="3" id="KW-0378">Hydrolase</keyword>
<feature type="transmembrane region" description="Helical" evidence="1">
    <location>
        <begin position="6"/>
        <end position="29"/>
    </location>
</feature>
<dbReference type="EMBL" id="BMIW01000027">
    <property type="protein sequence ID" value="GGG09482.1"/>
    <property type="molecule type" value="Genomic_DNA"/>
</dbReference>
<proteinExistence type="predicted"/>
<name>A0ABQ1W1M7_9BACL</name>
<protein>
    <submittedName>
        <fullName evidence="3">CAAX amino protease</fullName>
    </submittedName>
</protein>
<feature type="domain" description="CAAX prenyl protease 2/Lysostaphin resistance protein A-like" evidence="2">
    <location>
        <begin position="95"/>
        <end position="192"/>
    </location>
</feature>
<organism evidence="3 4">
    <name type="scientific">Paenibacillus aceti</name>
    <dbReference type="NCBI Taxonomy" id="1820010"/>
    <lineage>
        <taxon>Bacteria</taxon>
        <taxon>Bacillati</taxon>
        <taxon>Bacillota</taxon>
        <taxon>Bacilli</taxon>
        <taxon>Bacillales</taxon>
        <taxon>Paenibacillaceae</taxon>
        <taxon>Paenibacillus</taxon>
    </lineage>
</organism>